<name>A0A4P7N3N3_PYROR</name>
<accession>A0A4P7N3N3</accession>
<dbReference type="SUPFAM" id="SSF53383">
    <property type="entry name" value="PLP-dependent transferases"/>
    <property type="match status" value="1"/>
</dbReference>
<keyword evidence="5" id="KW-0663">Pyridoxal phosphate</keyword>
<dbReference type="GO" id="GO:0008483">
    <property type="term" value="F:transaminase activity"/>
    <property type="evidence" value="ECO:0007669"/>
    <property type="project" value="UniProtKB-KW"/>
</dbReference>
<dbReference type="CDD" id="cd00609">
    <property type="entry name" value="AAT_like"/>
    <property type="match status" value="1"/>
</dbReference>
<dbReference type="PANTHER" id="PTHR42790">
    <property type="entry name" value="AMINOTRANSFERASE"/>
    <property type="match status" value="1"/>
</dbReference>
<evidence type="ECO:0000256" key="1">
    <source>
        <dbReference type="ARBA" id="ARBA00001933"/>
    </source>
</evidence>
<reference evidence="8 9" key="1">
    <citation type="journal article" date="2019" name="Mol. Biol. Evol.">
        <title>Blast fungal genomes show frequent chromosomal changes, gene gains and losses, and effector gene turnover.</title>
        <authorList>
            <person name="Gomez Luciano L.B."/>
            <person name="Jason Tsai I."/>
            <person name="Chuma I."/>
            <person name="Tosa Y."/>
            <person name="Chen Y.H."/>
            <person name="Li J.Y."/>
            <person name="Li M.Y."/>
            <person name="Jade Lu M.Y."/>
            <person name="Nakayashiki H."/>
            <person name="Li W.H."/>
        </authorList>
    </citation>
    <scope>NUCLEOTIDE SEQUENCE [LARGE SCALE GENOMIC DNA]</scope>
    <source>
        <strain evidence="8">MZ5-1-6</strain>
    </source>
</reference>
<evidence type="ECO:0000313" key="9">
    <source>
        <dbReference type="Proteomes" id="UP000294847"/>
    </source>
</evidence>
<evidence type="ECO:0000259" key="7">
    <source>
        <dbReference type="Pfam" id="PF00155"/>
    </source>
</evidence>
<dbReference type="Pfam" id="PF00155">
    <property type="entry name" value="Aminotran_1_2"/>
    <property type="match status" value="1"/>
</dbReference>
<feature type="domain" description="Aminotransferase class I/classII large" evidence="7">
    <location>
        <begin position="203"/>
        <end position="418"/>
    </location>
</feature>
<sequence>MQLPTRPLSRRQDNGEDDSRPLPRDLSHYYSQTTKNRKPSQVKEFYKFFQIPGIGNFAGGLPNLRFFPFDTLEAQTAKPERWTPSESTATNTDSRSNGDSRDRSESTHITVPLVAKETDPLRKIDLATALQYGMADGYPPLLSFVRQFTREHLHPDVPYRSGPEVVLTVGSTDGFAKTLELFVDPWSEGKGDDVRDRPGLLCERFAYGNVLTQARPKGVQVVTVEADSGGMLADGPGGLEDVLANWDDSKGRRPHLLYTVTMGHNPTGIVLDVERRKALYAICSKYDVLIVEDDPYWLVNPPPPEDMYMQFPSAAREEAKSRNLPPPQVTSTYSRSTGYPFLDSLVPSFLSFDVDGRVVRLDTFSKTVAPGCRLGWLTAQPAIIERFVRITETSTQQPSGFVQSMIGELVMSSQPTETKTTFLGLRTHKDRTAFTGWQMDGWVRWLEGLRGVYEDRMNRVCTILDDGKYQLKQGTPVVPGSHPLDADWGVITKTKLFEFDWPRGGMFVWLRVFFESHPLWKAPRPGKDGEPAGVMDGGVLSGALLAMLTKKPWLVLVAPGFMFSANEEIQRKDGWAYFRLCFAAEAEEAIDPCTQRFVDGIQRFWKIKTVREIEDLLKGFPISSGEASSMNVADQDVGNMGMYMGC</sequence>
<dbReference type="InterPro" id="IPR015424">
    <property type="entry name" value="PyrdxlP-dep_Trfase"/>
</dbReference>
<proteinExistence type="inferred from homology"/>
<feature type="region of interest" description="Disordered" evidence="6">
    <location>
        <begin position="1"/>
        <end position="36"/>
    </location>
</feature>
<gene>
    <name evidence="8" type="ORF">PoMZ_01968</name>
</gene>
<keyword evidence="3" id="KW-0032">Aminotransferase</keyword>
<evidence type="ECO:0000256" key="5">
    <source>
        <dbReference type="ARBA" id="ARBA00022898"/>
    </source>
</evidence>
<dbReference type="PANTHER" id="PTHR42790:SF1">
    <property type="entry name" value="AROMATIC AMINO ACID AMINOTRANSFERASE, HYPOTHETICAL (EUROFUNG)"/>
    <property type="match status" value="1"/>
</dbReference>
<keyword evidence="4" id="KW-0808">Transferase</keyword>
<dbReference type="Proteomes" id="UP000294847">
    <property type="component" value="Chromosome 2"/>
</dbReference>
<evidence type="ECO:0000256" key="6">
    <source>
        <dbReference type="SAM" id="MobiDB-lite"/>
    </source>
</evidence>
<evidence type="ECO:0000256" key="4">
    <source>
        <dbReference type="ARBA" id="ARBA00022679"/>
    </source>
</evidence>
<evidence type="ECO:0000256" key="2">
    <source>
        <dbReference type="ARBA" id="ARBA00007441"/>
    </source>
</evidence>
<dbReference type="EMBL" id="CP034205">
    <property type="protein sequence ID" value="QBZ57049.1"/>
    <property type="molecule type" value="Genomic_DNA"/>
</dbReference>
<comment type="cofactor">
    <cofactor evidence="1">
        <name>pyridoxal 5'-phosphate</name>
        <dbReference type="ChEBI" id="CHEBI:597326"/>
    </cofactor>
</comment>
<organism evidence="8 9">
    <name type="scientific">Pyricularia oryzae</name>
    <name type="common">Rice blast fungus</name>
    <name type="synonym">Magnaporthe oryzae</name>
    <dbReference type="NCBI Taxonomy" id="318829"/>
    <lineage>
        <taxon>Eukaryota</taxon>
        <taxon>Fungi</taxon>
        <taxon>Dikarya</taxon>
        <taxon>Ascomycota</taxon>
        <taxon>Pezizomycotina</taxon>
        <taxon>Sordariomycetes</taxon>
        <taxon>Sordariomycetidae</taxon>
        <taxon>Magnaporthales</taxon>
        <taxon>Pyriculariaceae</taxon>
        <taxon>Pyricularia</taxon>
    </lineage>
</organism>
<dbReference type="GO" id="GO:1901605">
    <property type="term" value="P:alpha-amino acid metabolic process"/>
    <property type="evidence" value="ECO:0007669"/>
    <property type="project" value="TreeGrafter"/>
</dbReference>
<dbReference type="Gene3D" id="3.40.640.10">
    <property type="entry name" value="Type I PLP-dependent aspartate aminotransferase-like (Major domain)"/>
    <property type="match status" value="1"/>
</dbReference>
<dbReference type="InterPro" id="IPR004839">
    <property type="entry name" value="Aminotransferase_I/II_large"/>
</dbReference>
<comment type="similarity">
    <text evidence="2">Belongs to the class-I pyridoxal-phosphate-dependent aminotransferase family.</text>
</comment>
<protein>
    <recommendedName>
        <fullName evidence="7">Aminotransferase class I/classII large domain-containing protein</fullName>
    </recommendedName>
</protein>
<feature type="compositionally biased region" description="Basic and acidic residues" evidence="6">
    <location>
        <begin position="96"/>
        <end position="106"/>
    </location>
</feature>
<feature type="region of interest" description="Disordered" evidence="6">
    <location>
        <begin position="77"/>
        <end position="108"/>
    </location>
</feature>
<dbReference type="InterPro" id="IPR050859">
    <property type="entry name" value="Class-I_PLP-dep_aminotransf"/>
</dbReference>
<dbReference type="AlphaFoldDB" id="A0A4P7N3N3"/>
<evidence type="ECO:0000256" key="3">
    <source>
        <dbReference type="ARBA" id="ARBA00022576"/>
    </source>
</evidence>
<dbReference type="GO" id="GO:0030170">
    <property type="term" value="F:pyridoxal phosphate binding"/>
    <property type="evidence" value="ECO:0007669"/>
    <property type="project" value="InterPro"/>
</dbReference>
<feature type="compositionally biased region" description="Basic and acidic residues" evidence="6">
    <location>
        <begin position="10"/>
        <end position="27"/>
    </location>
</feature>
<evidence type="ECO:0000313" key="8">
    <source>
        <dbReference type="EMBL" id="QBZ57049.1"/>
    </source>
</evidence>
<dbReference type="InterPro" id="IPR015421">
    <property type="entry name" value="PyrdxlP-dep_Trfase_major"/>
</dbReference>